<keyword evidence="4" id="KW-0032">Aminotransferase</keyword>
<dbReference type="GO" id="GO:0008483">
    <property type="term" value="F:transaminase activity"/>
    <property type="evidence" value="ECO:0007669"/>
    <property type="project" value="UniProtKB-KW"/>
</dbReference>
<dbReference type="PANTHER" id="PTHR43586:SF8">
    <property type="entry name" value="CYSTEINE DESULFURASE 1, CHLOROPLASTIC"/>
    <property type="match status" value="1"/>
</dbReference>
<keyword evidence="2" id="KW-0663">Pyridoxal phosphate</keyword>
<dbReference type="Gene3D" id="3.40.640.10">
    <property type="entry name" value="Type I PLP-dependent aspartate aminotransferase-like (Major domain)"/>
    <property type="match status" value="1"/>
</dbReference>
<dbReference type="Pfam" id="PF00266">
    <property type="entry name" value="Aminotran_5"/>
    <property type="match status" value="1"/>
</dbReference>
<evidence type="ECO:0000256" key="1">
    <source>
        <dbReference type="ARBA" id="ARBA00021783"/>
    </source>
</evidence>
<reference evidence="4" key="1">
    <citation type="journal article" date="2017" name="Science">
        <title>Giant viruses with an expanded complement of translation system components.</title>
        <authorList>
            <person name="Schulz F."/>
            <person name="Yutin N."/>
            <person name="Ivanova N.N."/>
            <person name="Ortega D.R."/>
            <person name="Lee T.K."/>
            <person name="Vierheilig J."/>
            <person name="Daims H."/>
            <person name="Horn M."/>
            <person name="Wagner M."/>
            <person name="Jensen G.J."/>
            <person name="Kyrpides N.C."/>
            <person name="Koonin E.V."/>
            <person name="Woyke T."/>
        </authorList>
    </citation>
    <scope>NUCLEOTIDE SEQUENCE</scope>
    <source>
        <strain evidence="4">HKV1</strain>
    </source>
</reference>
<evidence type="ECO:0000256" key="2">
    <source>
        <dbReference type="ARBA" id="ARBA00022898"/>
    </source>
</evidence>
<dbReference type="SUPFAM" id="SSF53383">
    <property type="entry name" value="PLP-dependent transferases"/>
    <property type="match status" value="1"/>
</dbReference>
<dbReference type="InterPro" id="IPR015422">
    <property type="entry name" value="PyrdxlP-dep_Trfase_small"/>
</dbReference>
<proteinExistence type="predicted"/>
<dbReference type="PANTHER" id="PTHR43586">
    <property type="entry name" value="CYSTEINE DESULFURASE"/>
    <property type="match status" value="1"/>
</dbReference>
<feature type="domain" description="Aminotransferase class V" evidence="3">
    <location>
        <begin position="41"/>
        <end position="427"/>
    </location>
</feature>
<gene>
    <name evidence="4" type="ORF">Hokovirus_1_195</name>
</gene>
<dbReference type="EMBL" id="KY684103">
    <property type="protein sequence ID" value="ARF10316.1"/>
    <property type="molecule type" value="Genomic_DNA"/>
</dbReference>
<dbReference type="Gene3D" id="3.90.1150.10">
    <property type="entry name" value="Aspartate Aminotransferase, domain 1"/>
    <property type="match status" value="1"/>
</dbReference>
<dbReference type="InterPro" id="IPR000192">
    <property type="entry name" value="Aminotrans_V_dom"/>
</dbReference>
<organism evidence="4">
    <name type="scientific">Hokovirus HKV1</name>
    <dbReference type="NCBI Taxonomy" id="1977638"/>
    <lineage>
        <taxon>Viruses</taxon>
        <taxon>Varidnaviria</taxon>
        <taxon>Bamfordvirae</taxon>
        <taxon>Nucleocytoviricota</taxon>
        <taxon>Megaviricetes</taxon>
        <taxon>Imitervirales</taxon>
        <taxon>Mimiviridae</taxon>
        <taxon>Klosneuvirinae</taxon>
        <taxon>Hokovirus</taxon>
    </lineage>
</organism>
<protein>
    <recommendedName>
        <fullName evidence="1">NifS-like protein</fullName>
    </recommendedName>
</protein>
<evidence type="ECO:0000259" key="3">
    <source>
        <dbReference type="Pfam" id="PF00266"/>
    </source>
</evidence>
<accession>A0A1V0SF29</accession>
<dbReference type="InterPro" id="IPR015424">
    <property type="entry name" value="PyrdxlP-dep_Trfase"/>
</dbReference>
<evidence type="ECO:0000313" key="4">
    <source>
        <dbReference type="EMBL" id="ARF10316.1"/>
    </source>
</evidence>
<dbReference type="InterPro" id="IPR015421">
    <property type="entry name" value="PyrdxlP-dep_Trfase_major"/>
</dbReference>
<name>A0A1V0SF29_9VIRU</name>
<keyword evidence="4" id="KW-0808">Transferase</keyword>
<sequence>MLKIREKLQNYNINYSNIIYDNPPYKSKFNNKIIFADYIATGRPSKIIDSKIMTQVLPYYSNTHSNAYCGIKMKNLVQETKDYIKNIMNAENKKVIFSGNGTTGAINHLIYCMNLHTYYKVNIILSIYEHNSNYLPWIELSKKHKNIDIIIIEHDKNYNIQSQTIENIIKNTNIYTTNIIAITACSNVIGTKINIPKIYNAIQKYNDVSNKYICYKKNILLVDYACLAPYELIDAQYVDALYLSPHKYIGGYSIPGLIVADHRLFNPNLPPFCPGGNCTKKVCKKEVIYDNEIEKKESGGTPNIIGIIKFKYVLQLQTFYKDFIAKKEEMITYYIFNKISEIQNQNKNLIVLLPEIKTNRLPILCISIKNIHYNLLVVLFNDLFGIQTRGGISCTALLAEIIKQQYDIVGWCRICFHWLMDIKEIDYILNAINYISNNIHMYINNYEYDETKNLFFIKKNIVY</sequence>